<evidence type="ECO:0000313" key="7">
    <source>
        <dbReference type="Proteomes" id="UP001058330"/>
    </source>
</evidence>
<sequence length="364" mass="38950">MDELETLTADLVSIPSHEDETEAGDFIESWLRAETDATVTRDDAGNVLARVNPGVGDSLALVGHHDVVPPAARQITDDGEYVVEADDDRLYGRGSADMKGAVVASMLAFRDAAQSATNEVVFASFVGEELGGIGVRDALDAGLDLDYAVVAEGSTNYSGPNRTDVVVAHRGRRASTLHVHGTACHASMPEEGDNAVYRACDAVDIVRDMQFPETEVLGHTVSGSIAVTEIDGGSAWNVIPDRCEVTIDERTVPGGYADLSQTESIDGVEWAVEQDLPPMACDDAEFAERVLDVARAVHESRGDADPQQVTKPHATDAGWLTQAGTTCVVYGPSEPGEAHTKAESVSFDVLERCYETYRRLVEGW</sequence>
<dbReference type="Proteomes" id="UP001058330">
    <property type="component" value="Chromosome"/>
</dbReference>
<comment type="cofactor">
    <cofactor evidence="1">
        <name>Zn(2+)</name>
        <dbReference type="ChEBI" id="CHEBI:29105"/>
    </cofactor>
</comment>
<evidence type="ECO:0000256" key="3">
    <source>
        <dbReference type="ARBA" id="ARBA00022801"/>
    </source>
</evidence>
<evidence type="ECO:0000259" key="5">
    <source>
        <dbReference type="Pfam" id="PF07687"/>
    </source>
</evidence>
<dbReference type="InterPro" id="IPR050072">
    <property type="entry name" value="Peptidase_M20A"/>
</dbReference>
<dbReference type="InterPro" id="IPR001261">
    <property type="entry name" value="ArgE/DapE_CS"/>
</dbReference>
<gene>
    <name evidence="6" type="ORF">KU306_06680</name>
</gene>
<reference evidence="6" key="1">
    <citation type="submission" date="2021-07" db="EMBL/GenBank/DDBJ databases">
        <title>Studies on halocins as antimicrobial molecules from haloarchaea.</title>
        <authorList>
            <person name="Kumar S."/>
            <person name="Khare S.K."/>
        </authorList>
    </citation>
    <scope>NUCLEOTIDE SEQUENCE</scope>
    <source>
        <strain evidence="6">NCIM 5678</strain>
    </source>
</reference>
<dbReference type="SUPFAM" id="SSF55031">
    <property type="entry name" value="Bacterial exopeptidase dimerisation domain"/>
    <property type="match status" value="1"/>
</dbReference>
<dbReference type="Gene3D" id="3.30.70.360">
    <property type="match status" value="1"/>
</dbReference>
<dbReference type="Gene3D" id="3.40.630.10">
    <property type="entry name" value="Zn peptidases"/>
    <property type="match status" value="1"/>
</dbReference>
<protein>
    <submittedName>
        <fullName evidence="6">M20/M25/M40 family metallo-hydrolase</fullName>
    </submittedName>
</protein>
<dbReference type="EMBL" id="CP078063">
    <property type="protein sequence ID" value="UVE51556.1"/>
    <property type="molecule type" value="Genomic_DNA"/>
</dbReference>
<keyword evidence="4" id="KW-0862">Zinc</keyword>
<dbReference type="SUPFAM" id="SSF53187">
    <property type="entry name" value="Zn-dependent exopeptidases"/>
    <property type="match status" value="1"/>
</dbReference>
<dbReference type="InterPro" id="IPR011650">
    <property type="entry name" value="Peptidase_M20_dimer"/>
</dbReference>
<keyword evidence="3" id="KW-0378">Hydrolase</keyword>
<dbReference type="GeneID" id="74528568"/>
<evidence type="ECO:0000256" key="1">
    <source>
        <dbReference type="ARBA" id="ARBA00001947"/>
    </source>
</evidence>
<proteinExistence type="predicted"/>
<keyword evidence="2" id="KW-0479">Metal-binding</keyword>
<dbReference type="InterPro" id="IPR036264">
    <property type="entry name" value="Bact_exopeptidase_dim_dom"/>
</dbReference>
<dbReference type="PROSITE" id="PS00758">
    <property type="entry name" value="ARGE_DAPE_CPG2_1"/>
    <property type="match status" value="1"/>
</dbReference>
<dbReference type="RefSeq" id="WP_258303236.1">
    <property type="nucleotide sequence ID" value="NZ_CP078063.1"/>
</dbReference>
<dbReference type="InterPro" id="IPR002933">
    <property type="entry name" value="Peptidase_M20"/>
</dbReference>
<organism evidence="6 7">
    <name type="scientific">Haloferax larsenii</name>
    <dbReference type="NCBI Taxonomy" id="302484"/>
    <lineage>
        <taxon>Archaea</taxon>
        <taxon>Methanobacteriati</taxon>
        <taxon>Methanobacteriota</taxon>
        <taxon>Stenosarchaea group</taxon>
        <taxon>Halobacteria</taxon>
        <taxon>Halobacteriales</taxon>
        <taxon>Haloferacaceae</taxon>
        <taxon>Haloferax</taxon>
    </lineage>
</organism>
<evidence type="ECO:0000313" key="6">
    <source>
        <dbReference type="EMBL" id="UVE51556.1"/>
    </source>
</evidence>
<dbReference type="PANTHER" id="PTHR43808">
    <property type="entry name" value="ACETYLORNITHINE DEACETYLASE"/>
    <property type="match status" value="1"/>
</dbReference>
<accession>A0ABY5RGQ2</accession>
<feature type="domain" description="Peptidase M20 dimerisation" evidence="5">
    <location>
        <begin position="167"/>
        <end position="254"/>
    </location>
</feature>
<dbReference type="Pfam" id="PF01546">
    <property type="entry name" value="Peptidase_M20"/>
    <property type="match status" value="1"/>
</dbReference>
<name>A0ABY5RGQ2_HALLR</name>
<keyword evidence="7" id="KW-1185">Reference proteome</keyword>
<evidence type="ECO:0000256" key="4">
    <source>
        <dbReference type="ARBA" id="ARBA00022833"/>
    </source>
</evidence>
<evidence type="ECO:0000256" key="2">
    <source>
        <dbReference type="ARBA" id="ARBA00022723"/>
    </source>
</evidence>
<dbReference type="Pfam" id="PF07687">
    <property type="entry name" value="M20_dimer"/>
    <property type="match status" value="1"/>
</dbReference>